<dbReference type="InterPro" id="IPR052371">
    <property type="entry name" value="BFD-associated_ferredoxin"/>
</dbReference>
<dbReference type="Proteomes" id="UP001596337">
    <property type="component" value="Unassembled WGS sequence"/>
</dbReference>
<keyword evidence="2" id="KW-0001">2Fe-2S</keyword>
<dbReference type="InterPro" id="IPR007419">
    <property type="entry name" value="BFD-like_2Fe2S-bd_dom"/>
</dbReference>
<dbReference type="InterPro" id="IPR041854">
    <property type="entry name" value="BFD-like_2Fe2S-bd_dom_sf"/>
</dbReference>
<sequence>MAVPVYACICAAVTTSQVEATILAGARTVSDIGERCFAGTGCGNCVDRLEELIEQSEPSSESVEKLPQSA</sequence>
<evidence type="ECO:0000256" key="2">
    <source>
        <dbReference type="ARBA" id="ARBA00022714"/>
    </source>
</evidence>
<keyword evidence="6" id="KW-0411">Iron-sulfur</keyword>
<keyword evidence="3" id="KW-0479">Metal-binding</keyword>
<reference evidence="11" key="1">
    <citation type="journal article" date="2019" name="Int. J. Syst. Evol. Microbiol.">
        <title>The Global Catalogue of Microorganisms (GCM) 10K type strain sequencing project: providing services to taxonomists for standard genome sequencing and annotation.</title>
        <authorList>
            <consortium name="The Broad Institute Genomics Platform"/>
            <consortium name="The Broad Institute Genome Sequencing Center for Infectious Disease"/>
            <person name="Wu L."/>
            <person name="Ma J."/>
        </authorList>
    </citation>
    <scope>NUCLEOTIDE SEQUENCE [LARGE SCALE GENOMIC DNA]</scope>
    <source>
        <strain evidence="11">KCTC 32255</strain>
    </source>
</reference>
<evidence type="ECO:0000256" key="6">
    <source>
        <dbReference type="ARBA" id="ARBA00023014"/>
    </source>
</evidence>
<evidence type="ECO:0000259" key="9">
    <source>
        <dbReference type="Pfam" id="PF04324"/>
    </source>
</evidence>
<keyword evidence="11" id="KW-1185">Reference proteome</keyword>
<dbReference type="PANTHER" id="PTHR37424">
    <property type="entry name" value="BACTERIOFERRITIN-ASSOCIATED FERREDOXIN"/>
    <property type="match status" value="1"/>
</dbReference>
<name>A0ABW2BTS9_9PSEU</name>
<proteinExistence type="inferred from homology"/>
<dbReference type="Pfam" id="PF04324">
    <property type="entry name" value="Fer2_BFD"/>
    <property type="match status" value="1"/>
</dbReference>
<evidence type="ECO:0000256" key="4">
    <source>
        <dbReference type="ARBA" id="ARBA00022982"/>
    </source>
</evidence>
<evidence type="ECO:0000256" key="3">
    <source>
        <dbReference type="ARBA" id="ARBA00022723"/>
    </source>
</evidence>
<keyword evidence="5" id="KW-0408">Iron</keyword>
<keyword evidence="4" id="KW-0249">Electron transport</keyword>
<accession>A0ABW2BTS9</accession>
<evidence type="ECO:0000256" key="5">
    <source>
        <dbReference type="ARBA" id="ARBA00023004"/>
    </source>
</evidence>
<protein>
    <recommendedName>
        <fullName evidence="7">Bacterioferritin-associated ferredoxin</fullName>
    </recommendedName>
</protein>
<keyword evidence="1" id="KW-0813">Transport</keyword>
<comment type="similarity">
    <text evidence="8">Belongs to the Bfd family.</text>
</comment>
<dbReference type="PANTHER" id="PTHR37424:SF1">
    <property type="entry name" value="BACTERIOFERRITIN-ASSOCIATED FERREDOXIN"/>
    <property type="match status" value="1"/>
</dbReference>
<evidence type="ECO:0000256" key="7">
    <source>
        <dbReference type="ARBA" id="ARBA00039386"/>
    </source>
</evidence>
<dbReference type="EMBL" id="JBHSXX010000001">
    <property type="protein sequence ID" value="MFC6865974.1"/>
    <property type="molecule type" value="Genomic_DNA"/>
</dbReference>
<gene>
    <name evidence="10" type="ORF">ACFQGD_02315</name>
</gene>
<dbReference type="RefSeq" id="WP_390183483.1">
    <property type="nucleotide sequence ID" value="NZ_JBHMBO010000009.1"/>
</dbReference>
<feature type="domain" description="BFD-like [2Fe-2S]-binding" evidence="9">
    <location>
        <begin position="8"/>
        <end position="54"/>
    </location>
</feature>
<evidence type="ECO:0000256" key="8">
    <source>
        <dbReference type="ARBA" id="ARBA00046332"/>
    </source>
</evidence>
<evidence type="ECO:0000313" key="10">
    <source>
        <dbReference type="EMBL" id="MFC6865974.1"/>
    </source>
</evidence>
<evidence type="ECO:0000313" key="11">
    <source>
        <dbReference type="Proteomes" id="UP001596337"/>
    </source>
</evidence>
<evidence type="ECO:0000256" key="1">
    <source>
        <dbReference type="ARBA" id="ARBA00022448"/>
    </source>
</evidence>
<organism evidence="10 11">
    <name type="scientific">Haloechinothrix salitolerans</name>
    <dbReference type="NCBI Taxonomy" id="926830"/>
    <lineage>
        <taxon>Bacteria</taxon>
        <taxon>Bacillati</taxon>
        <taxon>Actinomycetota</taxon>
        <taxon>Actinomycetes</taxon>
        <taxon>Pseudonocardiales</taxon>
        <taxon>Pseudonocardiaceae</taxon>
        <taxon>Haloechinothrix</taxon>
    </lineage>
</organism>
<comment type="caution">
    <text evidence="10">The sequence shown here is derived from an EMBL/GenBank/DDBJ whole genome shotgun (WGS) entry which is preliminary data.</text>
</comment>
<dbReference type="Gene3D" id="1.10.10.1100">
    <property type="entry name" value="BFD-like [2Fe-2S]-binding domain"/>
    <property type="match status" value="1"/>
</dbReference>